<keyword evidence="1" id="KW-0812">Transmembrane</keyword>
<reference evidence="4" key="2">
    <citation type="submission" date="2016-10" db="EMBL/GenBank/DDBJ databases">
        <authorList>
            <person name="Varghese N."/>
        </authorList>
    </citation>
    <scope>NUCLEOTIDE SEQUENCE [LARGE SCALE GENOMIC DNA]</scope>
    <source>
        <strain evidence="4">DSM 20639</strain>
    </source>
</reference>
<reference evidence="3" key="1">
    <citation type="submission" date="2016-10" db="EMBL/GenBank/DDBJ databases">
        <authorList>
            <person name="de Groot N.N."/>
        </authorList>
    </citation>
    <scope>NUCLEOTIDE SEQUENCE [LARGE SCALE GENOMIC DNA]</scope>
    <source>
        <strain evidence="3">DSM 20639</strain>
    </source>
</reference>
<keyword evidence="4" id="KW-1185">Reference proteome</keyword>
<dbReference type="Proteomes" id="UP001273799">
    <property type="component" value="Unassembled WGS sequence"/>
</dbReference>
<evidence type="ECO:0000313" key="2">
    <source>
        <dbReference type="EMBL" id="MDY5152570.1"/>
    </source>
</evidence>
<keyword evidence="1" id="KW-1133">Transmembrane helix</keyword>
<reference evidence="2" key="3">
    <citation type="submission" date="2023-10" db="EMBL/GenBank/DDBJ databases">
        <title>Whole Genome based description of the genera Actinobaculum and Actinotignum reveals a complex phylogenetic relationship within the species included in the genus Actinotignum.</title>
        <authorList>
            <person name="Jensen C.S."/>
            <person name="Dargis R."/>
            <person name="Kemp M."/>
            <person name="Christensen J.J."/>
        </authorList>
    </citation>
    <scope>NUCLEOTIDE SEQUENCE</scope>
    <source>
        <strain evidence="2">Actinobaculum_suis_CCUG19206T</strain>
    </source>
</reference>
<dbReference type="EMBL" id="FNAU01000002">
    <property type="protein sequence ID" value="SDE13738.1"/>
    <property type="molecule type" value="Genomic_DNA"/>
</dbReference>
<gene>
    <name evidence="2" type="ORF">R6G71_00650</name>
    <name evidence="3" type="ORF">SAMN05421878_102210</name>
</gene>
<feature type="transmembrane region" description="Helical" evidence="1">
    <location>
        <begin position="131"/>
        <end position="149"/>
    </location>
</feature>
<protein>
    <submittedName>
        <fullName evidence="3">Uncharacterized protein</fullName>
    </submittedName>
</protein>
<dbReference type="EMBL" id="JAWNFU010000001">
    <property type="protein sequence ID" value="MDY5152570.1"/>
    <property type="molecule type" value="Genomic_DNA"/>
</dbReference>
<feature type="transmembrane region" description="Helical" evidence="1">
    <location>
        <begin position="32"/>
        <end position="52"/>
    </location>
</feature>
<accession>A0A1G7AFL6</accession>
<proteinExistence type="predicted"/>
<dbReference type="RefSeq" id="WP_074661116.1">
    <property type="nucleotide sequence ID" value="NZ_FNAU01000002.1"/>
</dbReference>
<feature type="transmembrane region" description="Helical" evidence="1">
    <location>
        <begin position="72"/>
        <end position="93"/>
    </location>
</feature>
<keyword evidence="1" id="KW-0472">Membrane</keyword>
<sequence length="218" mass="23808">MTDPEPNQTYSHFENNRPGALPRALTHAYIRAHGIPAALIVIPTICLAIILLGERVTVHSWVAGGVTPLARLLTVGIPVVAVTTVFPGFEAAYHPLPRRRVTDTHAAISLLMVLGIGLGLGAYMHEPNPLALPRLFAFWWGLAIISAAIGGKKYTWVIPSLIALGSGFFFPPEETSVWNVVMSQVDSWQIYTLVGAVLLLAGLLYRKVTLRSRISQRR</sequence>
<dbReference type="AlphaFoldDB" id="A0A1G7AFL6"/>
<feature type="transmembrane region" description="Helical" evidence="1">
    <location>
        <begin position="105"/>
        <end position="125"/>
    </location>
</feature>
<organism evidence="3 4">
    <name type="scientific">Actinobaculum suis</name>
    <dbReference type="NCBI Taxonomy" id="1657"/>
    <lineage>
        <taxon>Bacteria</taxon>
        <taxon>Bacillati</taxon>
        <taxon>Actinomycetota</taxon>
        <taxon>Actinomycetes</taxon>
        <taxon>Actinomycetales</taxon>
        <taxon>Actinomycetaceae</taxon>
        <taxon>Actinobaculum</taxon>
    </lineage>
</organism>
<evidence type="ECO:0000256" key="1">
    <source>
        <dbReference type="SAM" id="Phobius"/>
    </source>
</evidence>
<name>A0A1G7AFL6_9ACTO</name>
<dbReference type="Proteomes" id="UP000182744">
    <property type="component" value="Unassembled WGS sequence"/>
</dbReference>
<evidence type="ECO:0000313" key="4">
    <source>
        <dbReference type="Proteomes" id="UP000182744"/>
    </source>
</evidence>
<feature type="transmembrane region" description="Helical" evidence="1">
    <location>
        <begin position="190"/>
        <end position="208"/>
    </location>
</feature>
<evidence type="ECO:0000313" key="3">
    <source>
        <dbReference type="EMBL" id="SDE13738.1"/>
    </source>
</evidence>